<proteinExistence type="predicted"/>
<sequence>MKFEEKWLDVEIINIEFLSFEKKRYNRVFIIPVGLTKKEIVTFLQKEFYLVEEYLHIDFIEEGFYYKGNYFSTINQEKKMI</sequence>
<gene>
    <name evidence="1" type="ORF">RAK27_01675</name>
</gene>
<protein>
    <submittedName>
        <fullName evidence="1">Uncharacterized protein</fullName>
    </submittedName>
</protein>
<organism evidence="1 2">
    <name type="scientific">Carnobacterium maltaromaticum</name>
    <name type="common">Carnobacterium piscicola</name>
    <dbReference type="NCBI Taxonomy" id="2751"/>
    <lineage>
        <taxon>Bacteria</taxon>
        <taxon>Bacillati</taxon>
        <taxon>Bacillota</taxon>
        <taxon>Bacilli</taxon>
        <taxon>Lactobacillales</taxon>
        <taxon>Carnobacteriaceae</taxon>
        <taxon>Carnobacterium</taxon>
    </lineage>
</organism>
<evidence type="ECO:0000313" key="2">
    <source>
        <dbReference type="Proteomes" id="UP001290462"/>
    </source>
</evidence>
<reference evidence="1" key="1">
    <citation type="submission" date="2023-08" db="EMBL/GenBank/DDBJ databases">
        <title>Genomic characterization of piscicolin 126 produced by Carnobacterium maltaromaticum CM22 strain isolated from salmon (Salmo salar).</title>
        <authorList>
            <person name="Gonzalez-Gragera E."/>
            <person name="Garcia-Lopez J.D."/>
            <person name="Teso-Perez C."/>
            <person name="Gimenez-Hernandez I."/>
            <person name="Peralta-Sanchez J.M."/>
            <person name="Valdivia E."/>
            <person name="Montalban-Lopez M."/>
            <person name="Martin-Platero A.M."/>
            <person name="Banos A."/>
            <person name="Martinez-Bueno M."/>
        </authorList>
    </citation>
    <scope>NUCLEOTIDE SEQUENCE</scope>
    <source>
        <strain evidence="1">CM22</strain>
    </source>
</reference>
<comment type="caution">
    <text evidence="1">The sequence shown here is derived from an EMBL/GenBank/DDBJ whole genome shotgun (WGS) entry which is preliminary data.</text>
</comment>
<dbReference type="RefSeq" id="WP_016356330.1">
    <property type="nucleotide sequence ID" value="NZ_CBCPIB010000004.1"/>
</dbReference>
<dbReference type="AlphaFoldDB" id="A0AAW9JYT4"/>
<dbReference type="EMBL" id="JAVBVO010000001">
    <property type="protein sequence ID" value="MDZ5757364.1"/>
    <property type="molecule type" value="Genomic_DNA"/>
</dbReference>
<dbReference type="Proteomes" id="UP001290462">
    <property type="component" value="Unassembled WGS sequence"/>
</dbReference>
<name>A0AAW9JYT4_CARML</name>
<evidence type="ECO:0000313" key="1">
    <source>
        <dbReference type="EMBL" id="MDZ5757364.1"/>
    </source>
</evidence>
<accession>A0AAW9JYT4</accession>